<dbReference type="Gene3D" id="3.80.10.10">
    <property type="entry name" value="Ribonuclease Inhibitor"/>
    <property type="match status" value="1"/>
</dbReference>
<accession>A0A5P1E9K6</accession>
<organism evidence="2 3">
    <name type="scientific">Asparagus officinalis</name>
    <name type="common">Garden asparagus</name>
    <dbReference type="NCBI Taxonomy" id="4686"/>
    <lineage>
        <taxon>Eukaryota</taxon>
        <taxon>Viridiplantae</taxon>
        <taxon>Streptophyta</taxon>
        <taxon>Embryophyta</taxon>
        <taxon>Tracheophyta</taxon>
        <taxon>Spermatophyta</taxon>
        <taxon>Magnoliopsida</taxon>
        <taxon>Liliopsida</taxon>
        <taxon>Asparagales</taxon>
        <taxon>Asparagaceae</taxon>
        <taxon>Asparagoideae</taxon>
        <taxon>Asparagus</taxon>
    </lineage>
</organism>
<proteinExistence type="predicted"/>
<evidence type="ECO:0000313" key="2">
    <source>
        <dbReference type="EMBL" id="ONK62532.1"/>
    </source>
</evidence>
<protein>
    <recommendedName>
        <fullName evidence="1">R13L1/DRL21-like LRR repeat region domain-containing protein</fullName>
    </recommendedName>
</protein>
<keyword evidence="3" id="KW-1185">Reference proteome</keyword>
<dbReference type="Proteomes" id="UP000243459">
    <property type="component" value="Chromosome 7"/>
</dbReference>
<evidence type="ECO:0000313" key="3">
    <source>
        <dbReference type="Proteomes" id="UP000243459"/>
    </source>
</evidence>
<dbReference type="InterPro" id="IPR032675">
    <property type="entry name" value="LRR_dom_sf"/>
</dbReference>
<evidence type="ECO:0000259" key="1">
    <source>
        <dbReference type="Pfam" id="PF25019"/>
    </source>
</evidence>
<dbReference type="EMBL" id="CM007387">
    <property type="protein sequence ID" value="ONK62532.1"/>
    <property type="molecule type" value="Genomic_DNA"/>
</dbReference>
<dbReference type="OMA" id="YLECTEP"/>
<dbReference type="Pfam" id="PF25019">
    <property type="entry name" value="LRR_R13L1-DRL21"/>
    <property type="match status" value="1"/>
</dbReference>
<feature type="domain" description="R13L1/DRL21-like LRR repeat region" evidence="1">
    <location>
        <begin position="33"/>
        <end position="159"/>
    </location>
</feature>
<reference evidence="3" key="1">
    <citation type="journal article" date="2017" name="Nat. Commun.">
        <title>The asparagus genome sheds light on the origin and evolution of a young Y chromosome.</title>
        <authorList>
            <person name="Harkess A."/>
            <person name="Zhou J."/>
            <person name="Xu C."/>
            <person name="Bowers J.E."/>
            <person name="Van der Hulst R."/>
            <person name="Ayyampalayam S."/>
            <person name="Mercati F."/>
            <person name="Riccardi P."/>
            <person name="McKain M.R."/>
            <person name="Kakrana A."/>
            <person name="Tang H."/>
            <person name="Ray J."/>
            <person name="Groenendijk J."/>
            <person name="Arikit S."/>
            <person name="Mathioni S.M."/>
            <person name="Nakano M."/>
            <person name="Shan H."/>
            <person name="Telgmann-Rauber A."/>
            <person name="Kanno A."/>
            <person name="Yue Z."/>
            <person name="Chen H."/>
            <person name="Li W."/>
            <person name="Chen Y."/>
            <person name="Xu X."/>
            <person name="Zhang Y."/>
            <person name="Luo S."/>
            <person name="Chen H."/>
            <person name="Gao J."/>
            <person name="Mao Z."/>
            <person name="Pires J.C."/>
            <person name="Luo M."/>
            <person name="Kudrna D."/>
            <person name="Wing R.A."/>
            <person name="Meyers B.C."/>
            <person name="Yi K."/>
            <person name="Kong H."/>
            <person name="Lavrijsen P."/>
            <person name="Sunseri F."/>
            <person name="Falavigna A."/>
            <person name="Ye Y."/>
            <person name="Leebens-Mack J.H."/>
            <person name="Chen G."/>
        </authorList>
    </citation>
    <scope>NUCLEOTIDE SEQUENCE [LARGE SCALE GENOMIC DNA]</scope>
    <source>
        <strain evidence="3">cv. DH0086</strain>
    </source>
</reference>
<gene>
    <name evidence="2" type="ORF">A4U43_C07F5060</name>
</gene>
<dbReference type="AlphaFoldDB" id="A0A5P1E9K6"/>
<name>A0A5P1E9K6_ASPOF</name>
<dbReference type="PANTHER" id="PTHR47186">
    <property type="entry name" value="LEUCINE-RICH REPEAT-CONTAINING PROTEIN 57"/>
    <property type="match status" value="1"/>
</dbReference>
<dbReference type="SUPFAM" id="SSF52058">
    <property type="entry name" value="L domain-like"/>
    <property type="match status" value="1"/>
</dbReference>
<dbReference type="Gramene" id="ONK62532">
    <property type="protein sequence ID" value="ONK62532"/>
    <property type="gene ID" value="A4U43_C07F5060"/>
</dbReference>
<dbReference type="PANTHER" id="PTHR47186:SF49">
    <property type="entry name" value="NB-ARC DOMAIN-CONTAINING PROTEIN"/>
    <property type="match status" value="1"/>
</dbReference>
<sequence>MNITCLKGYCLHCPVEVDGTPTTNTGKWSTLDELGPLLHLRNLSLSFDVTSNSFEARAARLTEKSHLTRFFLSCGYNWMDKATELDIKRIKDISELLQPPTCLDELRLEGYPCSRLPHWMTAMELPNLTRLLLKKFKYCENLSSLGELPNLAIFHILEMPSINTIGPEFMGTSGGRVHGNKGKHALASTVAFPKLEHLEFHEFAMWENWQWESKFHAMPCLQELLLVNCPKLITIPEGLSCHVIALKLLLIREADSLGSNCNSCSLQKLKINRCSSLKRISDLPALEKLLVIDCPSLNVVESLSSLQFMKIYDFEMKSLPEWLLESEKSPKPEKLEIYCCEDLFIQMCEMDEEEWPKILHLNHVEIHNQYEGEYAEHVSYTREPFSFTTFTLDQ</sequence>
<dbReference type="InterPro" id="IPR056789">
    <property type="entry name" value="LRR_R13L1-DRL21"/>
</dbReference>